<organism evidence="1 2">
    <name type="scientific">Pseudomonas fluorescens</name>
    <dbReference type="NCBI Taxonomy" id="294"/>
    <lineage>
        <taxon>Bacteria</taxon>
        <taxon>Pseudomonadati</taxon>
        <taxon>Pseudomonadota</taxon>
        <taxon>Gammaproteobacteria</taxon>
        <taxon>Pseudomonadales</taxon>
        <taxon>Pseudomonadaceae</taxon>
        <taxon>Pseudomonas</taxon>
    </lineage>
</organism>
<reference evidence="1 2" key="1">
    <citation type="submission" date="2019-09" db="EMBL/GenBank/DDBJ databases">
        <authorList>
            <person name="Chandra G."/>
            <person name="Truman W A."/>
        </authorList>
    </citation>
    <scope>NUCLEOTIDE SEQUENCE [LARGE SCALE GENOMIC DNA]</scope>
    <source>
        <strain evidence="1">PS704</strain>
    </source>
</reference>
<protein>
    <submittedName>
        <fullName evidence="1">Uncharacterized protein</fullName>
    </submittedName>
</protein>
<dbReference type="Proteomes" id="UP000326557">
    <property type="component" value="Unassembled WGS sequence"/>
</dbReference>
<proteinExistence type="predicted"/>
<dbReference type="EMBL" id="CABVHP010000077">
    <property type="protein sequence ID" value="VVO42489.1"/>
    <property type="molecule type" value="Genomic_DNA"/>
</dbReference>
<accession>A0A5E7FT11</accession>
<evidence type="ECO:0000313" key="2">
    <source>
        <dbReference type="Proteomes" id="UP000326557"/>
    </source>
</evidence>
<sequence>MLAQFFGQLRRRAVLRAEHDERFDQLRAFRIGLTDHRGFDDGRVLDQCTFDVEWPDAIAGGGDHVVTSPDEADAAVRVPLDGVAAQVIVADEGLGRCAFVTGEPAHRRLSAVDGEDAGLADAQFLVLVVQHHDTVAWRGKTGGAHVDGVLEAVVVAQDHAQLGLAIVVVNDYAEVIGEPADHFRVQRLAGAADDAQFALDRFRELVATGNQ</sequence>
<evidence type="ECO:0000313" key="1">
    <source>
        <dbReference type="EMBL" id="VVO42489.1"/>
    </source>
</evidence>
<gene>
    <name evidence="1" type="ORF">PS704_06033</name>
</gene>
<name>A0A5E7FT11_PSEFL</name>
<dbReference type="AlphaFoldDB" id="A0A5E7FT11"/>